<evidence type="ECO:0000259" key="1">
    <source>
        <dbReference type="Pfam" id="PF02581"/>
    </source>
</evidence>
<dbReference type="Pfam" id="PF02581">
    <property type="entry name" value="TMP-TENI"/>
    <property type="match status" value="1"/>
</dbReference>
<feature type="domain" description="Thiamine phosphate synthase/TenI" evidence="1">
    <location>
        <begin position="13"/>
        <end position="176"/>
    </location>
</feature>
<dbReference type="STRING" id="1921510.BSL82_12925"/>
<evidence type="ECO:0000313" key="3">
    <source>
        <dbReference type="Proteomes" id="UP000182063"/>
    </source>
</evidence>
<dbReference type="CDD" id="cd00564">
    <property type="entry name" value="TMP_TenI"/>
    <property type="match status" value="1"/>
</dbReference>
<name>A0A1L3ZWT0_9SPHN</name>
<keyword evidence="3" id="KW-1185">Reference proteome</keyword>
<evidence type="ECO:0000313" key="2">
    <source>
        <dbReference type="EMBL" id="API60096.1"/>
    </source>
</evidence>
<gene>
    <name evidence="2" type="ORF">BSL82_12925</name>
</gene>
<dbReference type="InterPro" id="IPR013785">
    <property type="entry name" value="Aldolase_TIM"/>
</dbReference>
<dbReference type="EMBL" id="CP018221">
    <property type="protein sequence ID" value="API60096.1"/>
    <property type="molecule type" value="Genomic_DNA"/>
</dbReference>
<dbReference type="RefSeq" id="WP_072597881.1">
    <property type="nucleotide sequence ID" value="NZ_CP018221.1"/>
</dbReference>
<dbReference type="InterPro" id="IPR022998">
    <property type="entry name" value="ThiamineP_synth_TenI"/>
</dbReference>
<dbReference type="SUPFAM" id="SSF51391">
    <property type="entry name" value="Thiamin phosphate synthase"/>
    <property type="match status" value="1"/>
</dbReference>
<dbReference type="Proteomes" id="UP000182063">
    <property type="component" value="Chromosome"/>
</dbReference>
<reference evidence="3" key="1">
    <citation type="submission" date="2016-11" db="EMBL/GenBank/DDBJ databases">
        <title>Complete Genome Sequence of alachlor-degrading Sphingomonas sp. strain JJ-A5.</title>
        <authorList>
            <person name="Lee H."/>
            <person name="Ka J.-O."/>
        </authorList>
    </citation>
    <scope>NUCLEOTIDE SEQUENCE [LARGE SCALE GENOMIC DNA]</scope>
    <source>
        <strain evidence="3">JJ-A5</strain>
    </source>
</reference>
<protein>
    <submittedName>
        <fullName evidence="2">Thiamine phosphate synthase</fullName>
    </submittedName>
</protein>
<dbReference type="KEGG" id="sphj:BSL82_12925"/>
<proteinExistence type="predicted"/>
<dbReference type="AlphaFoldDB" id="A0A1L3ZWT0"/>
<dbReference type="Gene3D" id="3.20.20.70">
    <property type="entry name" value="Aldolase class I"/>
    <property type="match status" value="1"/>
</dbReference>
<organism evidence="2 3">
    <name type="scientific">Tardibacter chloracetimidivorans</name>
    <dbReference type="NCBI Taxonomy" id="1921510"/>
    <lineage>
        <taxon>Bacteria</taxon>
        <taxon>Pseudomonadati</taxon>
        <taxon>Pseudomonadota</taxon>
        <taxon>Alphaproteobacteria</taxon>
        <taxon>Sphingomonadales</taxon>
        <taxon>Sphingomonadaceae</taxon>
        <taxon>Tardibacter</taxon>
    </lineage>
</organism>
<dbReference type="GO" id="GO:0009228">
    <property type="term" value="P:thiamine biosynthetic process"/>
    <property type="evidence" value="ECO:0007669"/>
    <property type="project" value="UniProtKB-KW"/>
</dbReference>
<dbReference type="InterPro" id="IPR036206">
    <property type="entry name" value="ThiamineP_synth_sf"/>
</dbReference>
<accession>A0A1L3ZWT0</accession>
<dbReference type="OrthoDB" id="8446047at2"/>
<sequence>MRRRHPALPRLWLMTDERMGDDLLRAIRRLPKGKAGVVLRNYSLAAADRRALFEAARKIARRNRLVLLLGGPERLARRWKADGWHGPERRRNRSLIHGMAVHDPAELGAAIRAKADLVFLSPVFATRSHPDAGPLGRIRFGLLARSARMPVVALGGMTSSKWRSLKRLGAYGYAAIDDWLK</sequence>